<evidence type="ECO:0000313" key="2">
    <source>
        <dbReference type="EMBL" id="KAK4301245.1"/>
    </source>
</evidence>
<dbReference type="AlphaFoldDB" id="A0AAE1P346"/>
<feature type="compositionally biased region" description="Low complexity" evidence="1">
    <location>
        <begin position="17"/>
        <end position="29"/>
    </location>
</feature>
<comment type="caution">
    <text evidence="2">The sequence shown here is derived from an EMBL/GenBank/DDBJ whole genome shotgun (WGS) entry which is preliminary data.</text>
</comment>
<organism evidence="2 3">
    <name type="scientific">Petrolisthes manimaculis</name>
    <dbReference type="NCBI Taxonomy" id="1843537"/>
    <lineage>
        <taxon>Eukaryota</taxon>
        <taxon>Metazoa</taxon>
        <taxon>Ecdysozoa</taxon>
        <taxon>Arthropoda</taxon>
        <taxon>Crustacea</taxon>
        <taxon>Multicrustacea</taxon>
        <taxon>Malacostraca</taxon>
        <taxon>Eumalacostraca</taxon>
        <taxon>Eucarida</taxon>
        <taxon>Decapoda</taxon>
        <taxon>Pleocyemata</taxon>
        <taxon>Anomura</taxon>
        <taxon>Galatheoidea</taxon>
        <taxon>Porcellanidae</taxon>
        <taxon>Petrolisthes</taxon>
    </lineage>
</organism>
<sequence length="143" mass="15409">MSSSSPPSHPESLVRYPSPSTTTTSIPSPGLQLLPFNYTTHPPPPPQQQQQQLALLFPSSTQSIYHHHHINNNNNNCLYPFPSTVQPPSLPPSNTSLVRPHLPLPPSLPLLPTTSCLHPFPSSLAAAPVLPLTTTTTTTTTTD</sequence>
<feature type="region of interest" description="Disordered" evidence="1">
    <location>
        <begin position="1"/>
        <end position="52"/>
    </location>
</feature>
<evidence type="ECO:0000256" key="1">
    <source>
        <dbReference type="SAM" id="MobiDB-lite"/>
    </source>
</evidence>
<proteinExistence type="predicted"/>
<name>A0AAE1P346_9EUCA</name>
<protein>
    <submittedName>
        <fullName evidence="2">Uncharacterized protein</fullName>
    </submittedName>
</protein>
<evidence type="ECO:0000313" key="3">
    <source>
        <dbReference type="Proteomes" id="UP001292094"/>
    </source>
</evidence>
<reference evidence="2" key="1">
    <citation type="submission" date="2023-11" db="EMBL/GenBank/DDBJ databases">
        <title>Genome assemblies of two species of porcelain crab, Petrolisthes cinctipes and Petrolisthes manimaculis (Anomura: Porcellanidae).</title>
        <authorList>
            <person name="Angst P."/>
        </authorList>
    </citation>
    <scope>NUCLEOTIDE SEQUENCE</scope>
    <source>
        <strain evidence="2">PB745_02</strain>
        <tissue evidence="2">Gill</tissue>
    </source>
</reference>
<keyword evidence="3" id="KW-1185">Reference proteome</keyword>
<accession>A0AAE1P346</accession>
<dbReference type="EMBL" id="JAWZYT010002903">
    <property type="protein sequence ID" value="KAK4301245.1"/>
    <property type="molecule type" value="Genomic_DNA"/>
</dbReference>
<gene>
    <name evidence="2" type="ORF">Pmani_026606</name>
</gene>
<dbReference type="Proteomes" id="UP001292094">
    <property type="component" value="Unassembled WGS sequence"/>
</dbReference>